<evidence type="ECO:0000313" key="1">
    <source>
        <dbReference type="EnsemblMetazoa" id="PPA35983.1"/>
    </source>
</evidence>
<keyword evidence="2" id="KW-1185">Reference proteome</keyword>
<gene>
    <name evidence="1" type="primary">WBGene00274352</name>
</gene>
<dbReference type="EnsemblMetazoa" id="PPA35983.1">
    <property type="protein sequence ID" value="PPA35983.1"/>
    <property type="gene ID" value="WBGene00274352"/>
</dbReference>
<dbReference type="AlphaFoldDB" id="A0A2A6BMI1"/>
<reference evidence="2" key="1">
    <citation type="journal article" date="2008" name="Nat. Genet.">
        <title>The Pristionchus pacificus genome provides a unique perspective on nematode lifestyle and parasitism.</title>
        <authorList>
            <person name="Dieterich C."/>
            <person name="Clifton S.W."/>
            <person name="Schuster L.N."/>
            <person name="Chinwalla A."/>
            <person name="Delehaunty K."/>
            <person name="Dinkelacker I."/>
            <person name="Fulton L."/>
            <person name="Fulton R."/>
            <person name="Godfrey J."/>
            <person name="Minx P."/>
            <person name="Mitreva M."/>
            <person name="Roeseler W."/>
            <person name="Tian H."/>
            <person name="Witte H."/>
            <person name="Yang S.P."/>
            <person name="Wilson R.K."/>
            <person name="Sommer R.J."/>
        </authorList>
    </citation>
    <scope>NUCLEOTIDE SEQUENCE [LARGE SCALE GENOMIC DNA]</scope>
    <source>
        <strain evidence="2">PS312</strain>
    </source>
</reference>
<organism evidence="1 2">
    <name type="scientific">Pristionchus pacificus</name>
    <name type="common">Parasitic nematode worm</name>
    <dbReference type="NCBI Taxonomy" id="54126"/>
    <lineage>
        <taxon>Eukaryota</taxon>
        <taxon>Metazoa</taxon>
        <taxon>Ecdysozoa</taxon>
        <taxon>Nematoda</taxon>
        <taxon>Chromadorea</taxon>
        <taxon>Rhabditida</taxon>
        <taxon>Rhabditina</taxon>
        <taxon>Diplogasteromorpha</taxon>
        <taxon>Diplogasteroidea</taxon>
        <taxon>Neodiplogasteridae</taxon>
        <taxon>Pristionchus</taxon>
    </lineage>
</organism>
<protein>
    <submittedName>
        <fullName evidence="1">Uncharacterized protein</fullName>
    </submittedName>
</protein>
<dbReference type="Proteomes" id="UP000005239">
    <property type="component" value="Unassembled WGS sequence"/>
</dbReference>
<name>A0A2A6BMI1_PRIPA</name>
<evidence type="ECO:0000313" key="2">
    <source>
        <dbReference type="Proteomes" id="UP000005239"/>
    </source>
</evidence>
<sequence length="64" mass="6905">MAKIIKGAGREHSTTTVQISFVQTASNTAFTSHPVLFAKVLAEFYMLCCDTAIRNAAASLHDFA</sequence>
<reference evidence="1" key="2">
    <citation type="submission" date="2022-06" db="UniProtKB">
        <authorList>
            <consortium name="EnsemblMetazoa"/>
        </authorList>
    </citation>
    <scope>IDENTIFICATION</scope>
    <source>
        <strain evidence="1">PS312</strain>
    </source>
</reference>
<proteinExistence type="predicted"/>
<accession>A0A2A6BMI1</accession>
<accession>A0A8R1YXH4</accession>